<feature type="chain" id="PRO_5001588550" evidence="2">
    <location>
        <begin position="21"/>
        <end position="383"/>
    </location>
</feature>
<sequence length="383" mass="42525">MRRAIPTFGLLLLLMSGCQAEVEATEKDVLFLGEMKQREVGERSAHSNRFHLTTTISAVGDVLIHDRVYEDARVEGGFDFLPMLTNVAPYLQAADVTIANIETMIGGEALGLSGYPAFNSPFEVGDALKEAGVNVVTLANNHTLDRGPQSIMNALDYWDELNMPYTGAFRNKEDATELRIIESQGISIAILSYTYGTNGIPVPDGRDYLVNLSESSFMAEQIREADKEADAVIVALHAGEEYVDLPNQQQRDWVQVAADSGATAVIGHHPHVLQPSEWVEGKHDHDMLAVYSLGNFLSGQYDHSRRVGGIFTFDLQKSTDEKAQAINPSFMPTYVQFDEGDKHYRVTPMKDLTDAELPELEKHLNDVEAHMSQWLPELIVTKE</sequence>
<keyword evidence="5" id="KW-1185">Reference proteome</keyword>
<dbReference type="EMBL" id="CP003923">
    <property type="protein sequence ID" value="AIC95805.1"/>
    <property type="molecule type" value="Genomic_DNA"/>
</dbReference>
<dbReference type="PROSITE" id="PS51257">
    <property type="entry name" value="PROKAR_LIPOPROTEIN"/>
    <property type="match status" value="1"/>
</dbReference>
<proteinExistence type="inferred from homology"/>
<gene>
    <name evidence="4" type="ORF">BleG1_3258</name>
</gene>
<dbReference type="Proteomes" id="UP000027142">
    <property type="component" value="Chromosome"/>
</dbReference>
<dbReference type="InterPro" id="IPR029052">
    <property type="entry name" value="Metallo-depent_PP-like"/>
</dbReference>
<keyword evidence="2" id="KW-0732">Signal</keyword>
<dbReference type="HOGENOM" id="CLU_038823_0_2_9"/>
<dbReference type="RefSeq" id="WP_038483132.1">
    <property type="nucleotide sequence ID" value="NZ_CP003923.1"/>
</dbReference>
<evidence type="ECO:0000256" key="1">
    <source>
        <dbReference type="ARBA" id="ARBA00005662"/>
    </source>
</evidence>
<dbReference type="STRING" id="1246626.BleG1_3258"/>
<feature type="signal peptide" evidence="2">
    <location>
        <begin position="1"/>
        <end position="20"/>
    </location>
</feature>
<dbReference type="SUPFAM" id="SSF56300">
    <property type="entry name" value="Metallo-dependent phosphatases"/>
    <property type="match status" value="1"/>
</dbReference>
<evidence type="ECO:0000259" key="3">
    <source>
        <dbReference type="SMART" id="SM00854"/>
    </source>
</evidence>
<protein>
    <submittedName>
        <fullName evidence="4">Capsule synthesis protein CapA</fullName>
    </submittedName>
</protein>
<dbReference type="PATRIC" id="fig|1246626.3.peg.3233"/>
<dbReference type="OrthoDB" id="9810906at2"/>
<accession>A0A060M1A2</accession>
<reference evidence="4 5" key="1">
    <citation type="journal article" date="2014" name="Gene">
        <title>A comparative genomic analysis of the alkalitolerant soil bacterium Bacillus lehensis G1.</title>
        <authorList>
            <person name="Noor Y.M."/>
            <person name="Samsulrizal N.H."/>
            <person name="Jema'on N.A."/>
            <person name="Low K.O."/>
            <person name="Ramli A.N."/>
            <person name="Alias N.I."/>
            <person name="Damis S.I."/>
            <person name="Fuzi S.F."/>
            <person name="Isa M.N."/>
            <person name="Murad A.M."/>
            <person name="Raih M.F."/>
            <person name="Bakar F.D."/>
            <person name="Najimudin N."/>
            <person name="Mahadi N.M."/>
            <person name="Illias R.M."/>
        </authorList>
    </citation>
    <scope>NUCLEOTIDE SEQUENCE [LARGE SCALE GENOMIC DNA]</scope>
    <source>
        <strain evidence="4 5">G1</strain>
    </source>
</reference>
<dbReference type="eggNOG" id="COG2843">
    <property type="taxonomic scope" value="Bacteria"/>
</dbReference>
<dbReference type="AlphaFoldDB" id="A0A060M1A2"/>
<dbReference type="PANTHER" id="PTHR33393:SF12">
    <property type="entry name" value="CAPSULE BIOSYNTHESIS PROTEIN CAPA"/>
    <property type="match status" value="1"/>
</dbReference>
<dbReference type="Gene3D" id="3.60.21.10">
    <property type="match status" value="1"/>
</dbReference>
<dbReference type="InterPro" id="IPR019079">
    <property type="entry name" value="Capsule_synth_CapA"/>
</dbReference>
<dbReference type="SMART" id="SM00854">
    <property type="entry name" value="PGA_cap"/>
    <property type="match status" value="1"/>
</dbReference>
<evidence type="ECO:0000256" key="2">
    <source>
        <dbReference type="SAM" id="SignalP"/>
    </source>
</evidence>
<dbReference type="Pfam" id="PF09587">
    <property type="entry name" value="PGA_cap"/>
    <property type="match status" value="1"/>
</dbReference>
<evidence type="ECO:0000313" key="4">
    <source>
        <dbReference type="EMBL" id="AIC95805.1"/>
    </source>
</evidence>
<dbReference type="KEGG" id="ble:BleG1_3258"/>
<evidence type="ECO:0000313" key="5">
    <source>
        <dbReference type="Proteomes" id="UP000027142"/>
    </source>
</evidence>
<dbReference type="PANTHER" id="PTHR33393">
    <property type="entry name" value="POLYGLUTAMINE SYNTHESIS ACCESSORY PROTEIN RV0574C-RELATED"/>
    <property type="match status" value="1"/>
</dbReference>
<dbReference type="CDD" id="cd07381">
    <property type="entry name" value="MPP_CapA"/>
    <property type="match status" value="1"/>
</dbReference>
<comment type="similarity">
    <text evidence="1">Belongs to the CapA family.</text>
</comment>
<dbReference type="InterPro" id="IPR052169">
    <property type="entry name" value="CW_Biosynth-Accessory"/>
</dbReference>
<feature type="domain" description="Capsule synthesis protein CapA" evidence="3">
    <location>
        <begin position="55"/>
        <end position="300"/>
    </location>
</feature>
<name>A0A060M1A2_9BACI</name>
<organism evidence="4 5">
    <name type="scientific">Shouchella lehensis G1</name>
    <dbReference type="NCBI Taxonomy" id="1246626"/>
    <lineage>
        <taxon>Bacteria</taxon>
        <taxon>Bacillati</taxon>
        <taxon>Bacillota</taxon>
        <taxon>Bacilli</taxon>
        <taxon>Bacillales</taxon>
        <taxon>Bacillaceae</taxon>
        <taxon>Shouchella</taxon>
    </lineage>
</organism>